<dbReference type="SUPFAM" id="SSF49464">
    <property type="entry name" value="Carboxypeptidase regulatory domain-like"/>
    <property type="match status" value="1"/>
</dbReference>
<evidence type="ECO:0000313" key="1">
    <source>
        <dbReference type="EMBL" id="RCX04787.1"/>
    </source>
</evidence>
<dbReference type="RefSeq" id="WP_114365503.1">
    <property type="nucleotide sequence ID" value="NZ_BHZF01000001.1"/>
</dbReference>
<gene>
    <name evidence="1" type="ORF">DES35_10157</name>
</gene>
<dbReference type="InterPro" id="IPR043741">
    <property type="entry name" value="DUF5686"/>
</dbReference>
<protein>
    <submittedName>
        <fullName evidence="1">Carboxypeptidase-like protein</fullName>
    </submittedName>
</protein>
<keyword evidence="1" id="KW-0378">Hydrolase</keyword>
<name>A0A369A9M0_9FLAO</name>
<keyword evidence="1" id="KW-0121">Carboxypeptidase</keyword>
<keyword evidence="1" id="KW-0645">Protease</keyword>
<dbReference type="EMBL" id="QPJS01000001">
    <property type="protein sequence ID" value="RCX04787.1"/>
    <property type="molecule type" value="Genomic_DNA"/>
</dbReference>
<dbReference type="Proteomes" id="UP000253517">
    <property type="component" value="Unassembled WGS sequence"/>
</dbReference>
<comment type="caution">
    <text evidence="1">The sequence shown here is derived from an EMBL/GenBank/DDBJ whole genome shotgun (WGS) entry which is preliminary data.</text>
</comment>
<dbReference type="Pfam" id="PF18939">
    <property type="entry name" value="DUF5686"/>
    <property type="match status" value="1"/>
</dbReference>
<evidence type="ECO:0000313" key="2">
    <source>
        <dbReference type="Proteomes" id="UP000253517"/>
    </source>
</evidence>
<proteinExistence type="predicted"/>
<keyword evidence="2" id="KW-1185">Reference proteome</keyword>
<reference evidence="1 2" key="1">
    <citation type="submission" date="2018-07" db="EMBL/GenBank/DDBJ databases">
        <title>Genomic Encyclopedia of Type Strains, Phase IV (KMG-IV): sequencing the most valuable type-strain genomes for metagenomic binning, comparative biology and taxonomic classification.</title>
        <authorList>
            <person name="Goeker M."/>
        </authorList>
    </citation>
    <scope>NUCLEOTIDE SEQUENCE [LARGE SCALE GENOMIC DNA]</scope>
    <source>
        <strain evidence="1 2">DSM 21410</strain>
    </source>
</reference>
<dbReference type="InterPro" id="IPR008969">
    <property type="entry name" value="CarboxyPept-like_regulatory"/>
</dbReference>
<sequence>MVSSIEMRRAFVLLTCFCFVVLKGASQYFSGTLVDASTGERLPFGHISSSDFKRGVTSDIEGRFAFKLLPQDTVLIISYAGYQRKEIDIRHYTCSSNCVISLKPTPQVLGEVNVFPGENPALRIIRQASSRRKENDPENLESFSYKAYNKFIMSFDTNDLKTITDSLTPDKIDSFALKAIELAGKQYLFLSESVSERRYLRPNKVNETVIASRISGLKNPLFSILATQLQSFTFYKDEFELFNITLDNPLSPKAERQYFYLIEDTLYNLPNADTTFIISFRPRPSHEHKGMKGLLYIATPDYAISNVIASPGKEQNFNVSIQQLYEKIEGRWFPMQLNSDFKILNVAVNGLHLYGRMRSYHSYVNLSPGLKFKDFRSIDIRINPDAAEKDSVFWSQFRVHPLTEMEQRTYEVIDSLGDALNLDRRLLWLKAFTEGKIRVKFIDLELDRILSFNLFEGLRTGIGLSTNERFHPRFTAGGFAGYGWGDRIWKFGYKASYQLYQPYNVVIGAGYSYDMMEAGQPFFAFSTRRNVLESAARKFYATGWDYVSSAFGYAAWEWTPRFKNQIRYVREFRKHGQDYYFYYPEKDIAQFTNGLAIHFLESSMEFAPNDVVTETFLGRQTIRFTYPRYYFTWMQSITSIPGELQFAKLDFKILHRWGRMRTGYLYAEVSGGHVSGGAPYGYLYTGRANLYNGESDRFRRFSLADRSSFETMLFNEYLMDTYLQTFLRYDTRNMLFGRKPNRPHLEVVYRVLYGLQSQADVHFLVNTSAPRGIFQEVGLELNRVLSNLGVGMYYRISPVNTTMPGMSAFLLKLTNK</sequence>
<dbReference type="AlphaFoldDB" id="A0A369A9M0"/>
<dbReference type="GO" id="GO:0004180">
    <property type="term" value="F:carboxypeptidase activity"/>
    <property type="evidence" value="ECO:0007669"/>
    <property type="project" value="UniProtKB-KW"/>
</dbReference>
<accession>A0A369A9M0</accession>
<organism evidence="1 2">
    <name type="scientific">Schleiferia thermophila</name>
    <dbReference type="NCBI Taxonomy" id="884107"/>
    <lineage>
        <taxon>Bacteria</taxon>
        <taxon>Pseudomonadati</taxon>
        <taxon>Bacteroidota</taxon>
        <taxon>Flavobacteriia</taxon>
        <taxon>Flavobacteriales</taxon>
        <taxon>Schleiferiaceae</taxon>
        <taxon>Schleiferia</taxon>
    </lineage>
</organism>
<dbReference type="Pfam" id="PF13715">
    <property type="entry name" value="CarbopepD_reg_2"/>
    <property type="match status" value="1"/>
</dbReference>